<dbReference type="HOGENOM" id="CLU_099424_1_1_7"/>
<evidence type="ECO:0000313" key="3">
    <source>
        <dbReference type="EMBL" id="ACN16029.1"/>
    </source>
</evidence>
<sequence>MVKQKKPGLSVIGWREWVGLPDLGIKRIKAKVDTGARSSSLHALHLEIFEQDGADWVRFTVIPTQNKTDRRVEVTARVLEVRSVRSSSGIAQLRPVIVTNVELLGVTWPVELTLANRCNMGFRMLLGREAFRSRFLVDAGRSYYGGKPPKKAKTTFKKRPCPETKQKKTGQIS</sequence>
<dbReference type="Proteomes" id="UP000000442">
    <property type="component" value="Chromosome"/>
</dbReference>
<dbReference type="PANTHER" id="PTHR38037:SF1">
    <property type="entry name" value="ATP-DEPENDENT ZINC PROTEASE DOMAIN-CONTAINING PROTEIN-RELATED"/>
    <property type="match status" value="1"/>
</dbReference>
<proteinExistence type="predicted"/>
<dbReference type="Gene3D" id="2.40.70.10">
    <property type="entry name" value="Acid Proteases"/>
    <property type="match status" value="1"/>
</dbReference>
<dbReference type="RefSeq" id="WP_015904791.1">
    <property type="nucleotide sequence ID" value="NC_012108.1"/>
</dbReference>
<gene>
    <name evidence="3" type="primary">rimK2</name>
    <name evidence="3" type="ordered locus">HRM2_29420</name>
</gene>
<dbReference type="Pfam" id="PF05618">
    <property type="entry name" value="Zn_protease"/>
    <property type="match status" value="1"/>
</dbReference>
<organism evidence="3 4">
    <name type="scientific">Desulforapulum autotrophicum (strain ATCC 43914 / DSM 3382 / VKM B-1955 / HRM2)</name>
    <name type="common">Desulfobacterium autotrophicum</name>
    <dbReference type="NCBI Taxonomy" id="177437"/>
    <lineage>
        <taxon>Bacteria</taxon>
        <taxon>Pseudomonadati</taxon>
        <taxon>Thermodesulfobacteriota</taxon>
        <taxon>Desulfobacteria</taxon>
        <taxon>Desulfobacterales</taxon>
        <taxon>Desulfobacteraceae</taxon>
        <taxon>Desulforapulum</taxon>
    </lineage>
</organism>
<keyword evidence="4" id="KW-1185">Reference proteome</keyword>
<dbReference type="SUPFAM" id="SSF50630">
    <property type="entry name" value="Acid proteases"/>
    <property type="match status" value="1"/>
</dbReference>
<feature type="region of interest" description="Disordered" evidence="1">
    <location>
        <begin position="145"/>
        <end position="173"/>
    </location>
</feature>
<dbReference type="EMBL" id="CP001087">
    <property type="protein sequence ID" value="ACN16029.1"/>
    <property type="molecule type" value="Genomic_DNA"/>
</dbReference>
<dbReference type="PANTHER" id="PTHR38037">
    <property type="entry name" value="ZN_PROTEASE DOMAIN-CONTAINING PROTEIN"/>
    <property type="match status" value="1"/>
</dbReference>
<evidence type="ECO:0000259" key="2">
    <source>
        <dbReference type="Pfam" id="PF05618"/>
    </source>
</evidence>
<accession>C0QK03</accession>
<dbReference type="EC" id="4.2.1.19" evidence="3"/>
<dbReference type="AlphaFoldDB" id="C0QK03"/>
<dbReference type="STRING" id="177437.HRM2_29420"/>
<dbReference type="eggNOG" id="COG4067">
    <property type="taxonomic scope" value="Bacteria"/>
</dbReference>
<dbReference type="InterPro" id="IPR021109">
    <property type="entry name" value="Peptidase_aspartic_dom_sf"/>
</dbReference>
<dbReference type="GO" id="GO:0004424">
    <property type="term" value="F:imidazoleglycerol-phosphate dehydratase activity"/>
    <property type="evidence" value="ECO:0007669"/>
    <property type="project" value="UniProtKB-EC"/>
</dbReference>
<name>C0QK03_DESAH</name>
<reference evidence="3 4" key="1">
    <citation type="journal article" date="2009" name="Environ. Microbiol.">
        <title>Genome sequence of Desulfobacterium autotrophicum HRM2, a marine sulfate reducer oxidizing organic carbon completely to carbon dioxide.</title>
        <authorList>
            <person name="Strittmatter A.W."/>
            <person name="Liesegang H."/>
            <person name="Rabus R."/>
            <person name="Decker I."/>
            <person name="Amann J."/>
            <person name="Andres S."/>
            <person name="Henne A."/>
            <person name="Fricke W.F."/>
            <person name="Martinez-Arias R."/>
            <person name="Bartels D."/>
            <person name="Goesmann A."/>
            <person name="Krause L."/>
            <person name="Puehler A."/>
            <person name="Klenk H.P."/>
            <person name="Richter M."/>
            <person name="Schuler M."/>
            <person name="Gloeckner F.O."/>
            <person name="Meyerdierks A."/>
            <person name="Gottschalk G."/>
            <person name="Amann R."/>
        </authorList>
    </citation>
    <scope>NUCLEOTIDE SEQUENCE [LARGE SCALE GENOMIC DNA]</scope>
    <source>
        <strain evidence="4">ATCC 43914 / DSM 3382 / HRM2</strain>
    </source>
</reference>
<dbReference type="InterPro" id="IPR008503">
    <property type="entry name" value="Asp_endopeptidase"/>
</dbReference>
<feature type="domain" description="Retropepsin-like aspartic endopeptidase" evidence="2">
    <location>
        <begin position="11"/>
        <end position="144"/>
    </location>
</feature>
<dbReference type="KEGG" id="dat:HRM2_29420"/>
<feature type="compositionally biased region" description="Basic residues" evidence="1">
    <location>
        <begin position="148"/>
        <end position="159"/>
    </location>
</feature>
<keyword evidence="3" id="KW-0456">Lyase</keyword>
<evidence type="ECO:0000256" key="1">
    <source>
        <dbReference type="SAM" id="MobiDB-lite"/>
    </source>
</evidence>
<protein>
    <submittedName>
        <fullName evidence="3">RimK2</fullName>
        <ecNumber evidence="3">4.2.1.19</ecNumber>
    </submittedName>
</protein>
<evidence type="ECO:0000313" key="4">
    <source>
        <dbReference type="Proteomes" id="UP000000442"/>
    </source>
</evidence>
<dbReference type="OrthoDB" id="9782977at2"/>